<feature type="domain" description="SLH" evidence="1">
    <location>
        <begin position="39"/>
        <end position="98"/>
    </location>
</feature>
<keyword evidence="3" id="KW-1185">Reference proteome</keyword>
<accession>A0ABS7C318</accession>
<evidence type="ECO:0000313" key="3">
    <source>
        <dbReference type="Proteomes" id="UP001519887"/>
    </source>
</evidence>
<dbReference type="PANTHER" id="PTHR43308:SF5">
    <property type="entry name" value="S-LAYER PROTEIN _ PEPTIDOGLYCAN ENDO-BETA-N-ACETYLGLUCOSAMINIDASE"/>
    <property type="match status" value="1"/>
</dbReference>
<dbReference type="PANTHER" id="PTHR43308">
    <property type="entry name" value="OUTER MEMBRANE PROTEIN ALPHA-RELATED"/>
    <property type="match status" value="1"/>
</dbReference>
<feature type="non-terminal residue" evidence="2">
    <location>
        <position position="1"/>
    </location>
</feature>
<dbReference type="EMBL" id="JAHZIK010000339">
    <property type="protein sequence ID" value="MBW7455308.1"/>
    <property type="molecule type" value="Genomic_DNA"/>
</dbReference>
<dbReference type="InterPro" id="IPR001119">
    <property type="entry name" value="SLH_dom"/>
</dbReference>
<dbReference type="Proteomes" id="UP001519887">
    <property type="component" value="Unassembled WGS sequence"/>
</dbReference>
<protein>
    <submittedName>
        <fullName evidence="2">S-layer homology domain-containing protein</fullName>
    </submittedName>
</protein>
<dbReference type="InterPro" id="IPR051465">
    <property type="entry name" value="Cell_Envelope_Struct_Comp"/>
</dbReference>
<feature type="domain" description="SLH" evidence="1">
    <location>
        <begin position="99"/>
        <end position="162"/>
    </location>
</feature>
<feature type="domain" description="SLH" evidence="1">
    <location>
        <begin position="163"/>
        <end position="225"/>
    </location>
</feature>
<dbReference type="Pfam" id="PF00395">
    <property type="entry name" value="SLH"/>
    <property type="match status" value="3"/>
</dbReference>
<reference evidence="2 3" key="1">
    <citation type="submission" date="2021-07" db="EMBL/GenBank/DDBJ databases">
        <title>Paenibacillus radiodurans sp. nov., isolated from the southeastern edge of Tengger Desert.</title>
        <authorList>
            <person name="Zhang G."/>
        </authorList>
    </citation>
    <scope>NUCLEOTIDE SEQUENCE [LARGE SCALE GENOMIC DNA]</scope>
    <source>
        <strain evidence="2 3">CCM 7311</strain>
    </source>
</reference>
<organism evidence="2 3">
    <name type="scientific">Paenibacillus sepulcri</name>
    <dbReference type="NCBI Taxonomy" id="359917"/>
    <lineage>
        <taxon>Bacteria</taxon>
        <taxon>Bacillati</taxon>
        <taxon>Bacillota</taxon>
        <taxon>Bacilli</taxon>
        <taxon>Bacillales</taxon>
        <taxon>Paenibacillaceae</taxon>
        <taxon>Paenibacillus</taxon>
    </lineage>
</organism>
<evidence type="ECO:0000259" key="1">
    <source>
        <dbReference type="PROSITE" id="PS51272"/>
    </source>
</evidence>
<evidence type="ECO:0000313" key="2">
    <source>
        <dbReference type="EMBL" id="MBW7455308.1"/>
    </source>
</evidence>
<dbReference type="PROSITE" id="PS51272">
    <property type="entry name" value="SLH"/>
    <property type="match status" value="3"/>
</dbReference>
<gene>
    <name evidence="2" type="ORF">K0U00_14880</name>
</gene>
<comment type="caution">
    <text evidence="2">The sequence shown here is derived from an EMBL/GenBank/DDBJ whole genome shotgun (WGS) entry which is preliminary data.</text>
</comment>
<proteinExistence type="predicted"/>
<name>A0ABS7C318_9BACL</name>
<sequence>PAPAPAPAPAPETSPFSSSVVNKEQLFASIQETLAANKDAKVSFTDTASHWAANDIALAMRLQIIAGYQDGSFKPNASVSRAEFSAMIARAFHMTAGSSQVSFSDIGEQSWSTSYIEILASNGIIGGYQDGTFKPGQEITRAEMLTIISRILNLKQMSHEGPASSFKDVNSGYWAQKTIGDATAAGLVQGIGTDKFAPDSKATRAEALSLIVRSLKTDRSIEELLQ</sequence>